<keyword evidence="5" id="KW-1185">Reference proteome</keyword>
<name>A0ABV2PTT7_9GAMM</name>
<feature type="domain" description="WYL" evidence="2">
    <location>
        <begin position="147"/>
        <end position="212"/>
    </location>
</feature>
<dbReference type="InterPro" id="IPR026881">
    <property type="entry name" value="WYL_dom"/>
</dbReference>
<evidence type="ECO:0000259" key="1">
    <source>
        <dbReference type="Pfam" id="PF08279"/>
    </source>
</evidence>
<feature type="domain" description="Helix-turn-helix type 11" evidence="1">
    <location>
        <begin position="10"/>
        <end position="62"/>
    </location>
</feature>
<accession>A0ABV2PTT7</accession>
<dbReference type="InterPro" id="IPR057727">
    <property type="entry name" value="WCX_dom"/>
</dbReference>
<keyword evidence="4" id="KW-0238">DNA-binding</keyword>
<dbReference type="InterPro" id="IPR036388">
    <property type="entry name" value="WH-like_DNA-bd_sf"/>
</dbReference>
<proteinExistence type="predicted"/>
<evidence type="ECO:0000313" key="5">
    <source>
        <dbReference type="Proteomes" id="UP001549251"/>
    </source>
</evidence>
<dbReference type="SUPFAM" id="SSF46785">
    <property type="entry name" value="Winged helix' DNA-binding domain"/>
    <property type="match status" value="1"/>
</dbReference>
<dbReference type="Pfam" id="PF25583">
    <property type="entry name" value="WCX"/>
    <property type="match status" value="1"/>
</dbReference>
<dbReference type="Pfam" id="PF13280">
    <property type="entry name" value="WYL"/>
    <property type="match status" value="1"/>
</dbReference>
<dbReference type="PROSITE" id="PS52050">
    <property type="entry name" value="WYL"/>
    <property type="match status" value="1"/>
</dbReference>
<organism evidence="4 5">
    <name type="scientific">Rhodanobacter soli</name>
    <dbReference type="NCBI Taxonomy" id="590609"/>
    <lineage>
        <taxon>Bacteria</taxon>
        <taxon>Pseudomonadati</taxon>
        <taxon>Pseudomonadota</taxon>
        <taxon>Gammaproteobacteria</taxon>
        <taxon>Lysobacterales</taxon>
        <taxon>Rhodanobacteraceae</taxon>
        <taxon>Rhodanobacter</taxon>
    </lineage>
</organism>
<dbReference type="InterPro" id="IPR036390">
    <property type="entry name" value="WH_DNA-bd_sf"/>
</dbReference>
<dbReference type="GO" id="GO:0003677">
    <property type="term" value="F:DNA binding"/>
    <property type="evidence" value="ECO:0007669"/>
    <property type="project" value="UniProtKB-KW"/>
</dbReference>
<sequence length="323" mass="35048">MAAMAKPTTRVLAVLDLLQSHGRMSGPELARRVGVDVRTLRRYIVMLEDLGIPLTTERGRHGAYMLVAGFRLPPMMFTNDEAVALSVGMVAARGLGLAEAAPAVESVQAKLARVMPDGLKRHVRAIADTVKVDLLPASGTPGSNAALITLTGAAQAQRRVSMGYDSAAGAHTEREFDPYGLAWRAGAWYAVGMCHLRHGLRSFRLDRVGEVRLLDRPFRRPSGFDALDQLQRSIATIPHAHAIEVLLHADLPTARKAFSLAFGLLEPVPGGVLLRTGADDLAWFARQLAGLPFGFEIHAPAALRTELARCATRLRELAHARRR</sequence>
<evidence type="ECO:0000313" key="4">
    <source>
        <dbReference type="EMBL" id="MET4568160.1"/>
    </source>
</evidence>
<gene>
    <name evidence="4" type="ORF">ABIE04_000487</name>
</gene>
<dbReference type="Gene3D" id="1.10.10.10">
    <property type="entry name" value="Winged helix-like DNA-binding domain superfamily/Winged helix DNA-binding domain"/>
    <property type="match status" value="1"/>
</dbReference>
<evidence type="ECO:0000259" key="3">
    <source>
        <dbReference type="Pfam" id="PF25583"/>
    </source>
</evidence>
<dbReference type="InterPro" id="IPR013196">
    <property type="entry name" value="HTH_11"/>
</dbReference>
<comment type="caution">
    <text evidence="4">The sequence shown here is derived from an EMBL/GenBank/DDBJ whole genome shotgun (WGS) entry which is preliminary data.</text>
</comment>
<reference evidence="4 5" key="1">
    <citation type="submission" date="2024-06" db="EMBL/GenBank/DDBJ databases">
        <title>Sorghum-associated microbial communities from plants grown in Nebraska, USA.</title>
        <authorList>
            <person name="Schachtman D."/>
        </authorList>
    </citation>
    <scope>NUCLEOTIDE SEQUENCE [LARGE SCALE GENOMIC DNA]</scope>
    <source>
        <strain evidence="4 5">1757</strain>
    </source>
</reference>
<dbReference type="Pfam" id="PF08279">
    <property type="entry name" value="HTH_11"/>
    <property type="match status" value="1"/>
</dbReference>
<feature type="domain" description="WCX" evidence="3">
    <location>
        <begin position="265"/>
        <end position="313"/>
    </location>
</feature>
<dbReference type="InterPro" id="IPR028349">
    <property type="entry name" value="PafC-like"/>
</dbReference>
<evidence type="ECO:0000259" key="2">
    <source>
        <dbReference type="Pfam" id="PF13280"/>
    </source>
</evidence>
<dbReference type="Proteomes" id="UP001549251">
    <property type="component" value="Unassembled WGS sequence"/>
</dbReference>
<dbReference type="PANTHER" id="PTHR34580:SF3">
    <property type="entry name" value="PROTEIN PAFB"/>
    <property type="match status" value="1"/>
</dbReference>
<dbReference type="PANTHER" id="PTHR34580">
    <property type="match status" value="1"/>
</dbReference>
<dbReference type="EMBL" id="JBEPSD010000001">
    <property type="protein sequence ID" value="MET4568160.1"/>
    <property type="molecule type" value="Genomic_DNA"/>
</dbReference>
<dbReference type="PIRSF" id="PIRSF016838">
    <property type="entry name" value="PafC"/>
    <property type="match status" value="1"/>
</dbReference>
<protein>
    <submittedName>
        <fullName evidence="4">DNA-binding transcriptional regulator YafY</fullName>
    </submittedName>
</protein>
<dbReference type="InterPro" id="IPR051534">
    <property type="entry name" value="CBASS_pafABC_assoc_protein"/>
</dbReference>